<dbReference type="Pfam" id="PF06041">
    <property type="entry name" value="DUF924"/>
    <property type="match status" value="1"/>
</dbReference>
<dbReference type="Gene3D" id="1.20.58.320">
    <property type="entry name" value="TPR-like"/>
    <property type="match status" value="1"/>
</dbReference>
<comment type="caution">
    <text evidence="1">The sequence shown here is derived from an EMBL/GenBank/DDBJ whole genome shotgun (WGS) entry which is preliminary data.</text>
</comment>
<dbReference type="OrthoDB" id="7593450at2"/>
<evidence type="ECO:0000313" key="1">
    <source>
        <dbReference type="EMBL" id="PYE16189.1"/>
    </source>
</evidence>
<proteinExistence type="predicted"/>
<protein>
    <submittedName>
        <fullName evidence="1">Uncharacterized protein (DUF924 family)</fullName>
    </submittedName>
</protein>
<dbReference type="Proteomes" id="UP000247772">
    <property type="component" value="Unassembled WGS sequence"/>
</dbReference>
<dbReference type="InterPro" id="IPR010323">
    <property type="entry name" value="DUF924"/>
</dbReference>
<gene>
    <name evidence="1" type="ORF">C7410_13036</name>
</gene>
<dbReference type="SUPFAM" id="SSF48452">
    <property type="entry name" value="TPR-like"/>
    <property type="match status" value="1"/>
</dbReference>
<sequence length="193" mass="21637">MQRSVNSHLAGADRNASVSPGAIVEFWRAAQSDWFSQAPEFDVRFRERFLRTHCAAVAGNFDHWTGTPDGALALLILLDQFPRNAFRGTARMYASDAQARAVAGLAVDAGLDMRVEPELRLFFYLPFAHSENLDDQHRSVTLHRRIGQPWLGHALGHRAIIERFGRFPHRNILLGRPTTVMEQAFLDQGGFAG</sequence>
<accession>A0A2V4TDL0</accession>
<dbReference type="Gene3D" id="1.25.40.10">
    <property type="entry name" value="Tetratricopeptide repeat domain"/>
    <property type="match status" value="1"/>
</dbReference>
<name>A0A2V4TDL0_9BURK</name>
<evidence type="ECO:0000313" key="2">
    <source>
        <dbReference type="Proteomes" id="UP000247772"/>
    </source>
</evidence>
<reference evidence="1 2" key="1">
    <citation type="submission" date="2018-06" db="EMBL/GenBank/DDBJ databases">
        <title>Genomic Encyclopedia of Type Strains, Phase IV (KMG-V): Genome sequencing to study the core and pangenomes of soil and plant-associated prokaryotes.</title>
        <authorList>
            <person name="Whitman W."/>
        </authorList>
    </citation>
    <scope>NUCLEOTIDE SEQUENCE [LARGE SCALE GENOMIC DNA]</scope>
    <source>
        <strain evidence="1 2">SRCL-318</strain>
    </source>
</reference>
<dbReference type="InterPro" id="IPR011990">
    <property type="entry name" value="TPR-like_helical_dom_sf"/>
</dbReference>
<dbReference type="AlphaFoldDB" id="A0A2V4TDL0"/>
<dbReference type="EMBL" id="QJSQ01000030">
    <property type="protein sequence ID" value="PYE16189.1"/>
    <property type="molecule type" value="Genomic_DNA"/>
</dbReference>
<organism evidence="1 2">
    <name type="scientific">Paraburkholderia silvatlantica</name>
    <dbReference type="NCBI Taxonomy" id="321895"/>
    <lineage>
        <taxon>Bacteria</taxon>
        <taxon>Pseudomonadati</taxon>
        <taxon>Pseudomonadota</taxon>
        <taxon>Betaproteobacteria</taxon>
        <taxon>Burkholderiales</taxon>
        <taxon>Burkholderiaceae</taxon>
        <taxon>Paraburkholderia</taxon>
    </lineage>
</organism>